<dbReference type="InterPro" id="IPR011712">
    <property type="entry name" value="Sig_transdc_His_kin_sub3_dim/P"/>
</dbReference>
<dbReference type="PROSITE" id="PS50109">
    <property type="entry name" value="HIS_KIN"/>
    <property type="match status" value="1"/>
</dbReference>
<dbReference type="InterPro" id="IPR003594">
    <property type="entry name" value="HATPase_dom"/>
</dbReference>
<dbReference type="PANTHER" id="PTHR24421">
    <property type="entry name" value="NITRATE/NITRITE SENSOR PROTEIN NARX-RELATED"/>
    <property type="match status" value="1"/>
</dbReference>
<dbReference type="InterPro" id="IPR050482">
    <property type="entry name" value="Sensor_HK_TwoCompSys"/>
</dbReference>
<evidence type="ECO:0000256" key="7">
    <source>
        <dbReference type="PIRNR" id="PIRNR003169"/>
    </source>
</evidence>
<dbReference type="HOGENOM" id="CLU_000445_20_0_9"/>
<evidence type="ECO:0000256" key="3">
    <source>
        <dbReference type="ARBA" id="ARBA00022741"/>
    </source>
</evidence>
<dbReference type="GO" id="GO:0004721">
    <property type="term" value="F:phosphoprotein phosphatase activity"/>
    <property type="evidence" value="ECO:0007669"/>
    <property type="project" value="UniProtKB-UniRule"/>
</dbReference>
<dbReference type="EC" id="2.7.13.3" evidence="7"/>
<dbReference type="Gene3D" id="1.20.5.1930">
    <property type="match status" value="1"/>
</dbReference>
<feature type="coiled-coil region" evidence="8">
    <location>
        <begin position="86"/>
        <end position="141"/>
    </location>
</feature>
<feature type="domain" description="Histidine kinase" evidence="9">
    <location>
        <begin position="179"/>
        <end position="376"/>
    </location>
</feature>
<dbReference type="SUPFAM" id="SSF58100">
    <property type="entry name" value="Bacterial hemolysins"/>
    <property type="match status" value="1"/>
</dbReference>
<dbReference type="GO" id="GO:0046983">
    <property type="term" value="F:protein dimerization activity"/>
    <property type="evidence" value="ECO:0007669"/>
    <property type="project" value="InterPro"/>
</dbReference>
<keyword evidence="7" id="KW-0963">Cytoplasm</keyword>
<dbReference type="CDD" id="cd16917">
    <property type="entry name" value="HATPase_UhpB-NarQ-NarX-like"/>
    <property type="match status" value="1"/>
</dbReference>
<evidence type="ECO:0000256" key="5">
    <source>
        <dbReference type="ARBA" id="ARBA00022840"/>
    </source>
</evidence>
<feature type="coiled-coil region" evidence="8">
    <location>
        <begin position="29"/>
        <end position="56"/>
    </location>
</feature>
<dbReference type="SMART" id="SM00387">
    <property type="entry name" value="HATPase_c"/>
    <property type="match status" value="1"/>
</dbReference>
<keyword evidence="7" id="KW-0378">Hydrolase</keyword>
<keyword evidence="7" id="KW-0904">Protein phosphatase</keyword>
<dbReference type="GO" id="GO:0016020">
    <property type="term" value="C:membrane"/>
    <property type="evidence" value="ECO:0007669"/>
    <property type="project" value="InterPro"/>
</dbReference>
<evidence type="ECO:0000256" key="6">
    <source>
        <dbReference type="ARBA" id="ARBA00023012"/>
    </source>
</evidence>
<dbReference type="GO" id="GO:0005737">
    <property type="term" value="C:cytoplasm"/>
    <property type="evidence" value="ECO:0007669"/>
    <property type="project" value="UniProtKB-SubCell"/>
</dbReference>
<dbReference type="STRING" id="439292.Bsel_1018"/>
<accession>D6Y0E7</accession>
<evidence type="ECO:0000256" key="8">
    <source>
        <dbReference type="SAM" id="Coils"/>
    </source>
</evidence>
<evidence type="ECO:0000256" key="1">
    <source>
        <dbReference type="ARBA" id="ARBA00000085"/>
    </source>
</evidence>
<dbReference type="Proteomes" id="UP000000271">
    <property type="component" value="Chromosome"/>
</dbReference>
<keyword evidence="4 7" id="KW-0418">Kinase</keyword>
<dbReference type="InterPro" id="IPR036890">
    <property type="entry name" value="HATPase_C_sf"/>
</dbReference>
<dbReference type="Gene3D" id="3.30.565.10">
    <property type="entry name" value="Histidine kinase-like ATPase, C-terminal domain"/>
    <property type="match status" value="1"/>
</dbReference>
<reference evidence="10" key="1">
    <citation type="submission" date="2009-10" db="EMBL/GenBank/DDBJ databases">
        <title>Complete sequence of Bacillus selenitireducens MLS10.</title>
        <authorList>
            <consortium name="US DOE Joint Genome Institute"/>
            <person name="Lucas S."/>
            <person name="Copeland A."/>
            <person name="Lapidus A."/>
            <person name="Glavina del Rio T."/>
            <person name="Dalin E."/>
            <person name="Tice H."/>
            <person name="Bruce D."/>
            <person name="Goodwin L."/>
            <person name="Pitluck S."/>
            <person name="Sims D."/>
            <person name="Brettin T."/>
            <person name="Detter J.C."/>
            <person name="Han C."/>
            <person name="Larimer F."/>
            <person name="Land M."/>
            <person name="Hauser L."/>
            <person name="Kyrpides N."/>
            <person name="Ovchinnikova G."/>
            <person name="Stolz J."/>
        </authorList>
    </citation>
    <scope>NUCLEOTIDE SEQUENCE [LARGE SCALE GENOMIC DNA]</scope>
    <source>
        <strain evidence="10">MLS10</strain>
    </source>
</reference>
<evidence type="ECO:0000256" key="2">
    <source>
        <dbReference type="ARBA" id="ARBA00022679"/>
    </source>
</evidence>
<evidence type="ECO:0000313" key="11">
    <source>
        <dbReference type="Proteomes" id="UP000000271"/>
    </source>
</evidence>
<dbReference type="AlphaFoldDB" id="D6Y0E7"/>
<sequence length="378" mass="43625">MSTTKSIETILDRMMEMVSSSKEEIFEIGEQSRTEYEELKKELSTIQQDVIHLIDEQDQAEIRSRFARNRLAEVSKHFANYTDQEVKEAYEQAKDYQVRLAVLQSEEKQLRERRTQVERRLMKLGETVERAEQLINQINAVLQYLNGDLQSVSDMIQDAEQMQQFGVQIIHAQEEERKKLSREIHDGPAQMMANVMLRSELVEKVLDQEGPERARVEIRDLRRMVTESLSEVRRIIYDLRPMTLDDLGLVPTVAKFIDNVNDYQEQTEVNFRNLGSKERIPAHMEVAMFRFIQEAVQNAVKHAKANTISVKMEIKKTSVVAIVKDDGRGFDPVTKKENSFGLVGMKERVKLLDGDLTIDTKPGKGTLIMLQVPLPQDS</sequence>
<dbReference type="eggNOG" id="COG4585">
    <property type="taxonomic scope" value="Bacteria"/>
</dbReference>
<evidence type="ECO:0000259" key="9">
    <source>
        <dbReference type="PROSITE" id="PS50109"/>
    </source>
</evidence>
<proteinExistence type="predicted"/>
<dbReference type="EMBL" id="CP001791">
    <property type="protein sequence ID" value="ADH98538.1"/>
    <property type="molecule type" value="Genomic_DNA"/>
</dbReference>
<keyword evidence="3 7" id="KW-0547">Nucleotide-binding</keyword>
<protein>
    <recommendedName>
        <fullName evidence="7">Signal transduction histidine-protein kinase/phosphatase DegS</fullName>
        <ecNumber evidence="7">2.7.13.3</ecNumber>
        <ecNumber evidence="7">3.1.3.-</ecNumber>
    </recommendedName>
</protein>
<dbReference type="KEGG" id="bse:Bsel_1018"/>
<dbReference type="InterPro" id="IPR008595">
    <property type="entry name" value="DegS"/>
</dbReference>
<dbReference type="InterPro" id="IPR016381">
    <property type="entry name" value="Sig_transdc_His_kinase_DegS"/>
</dbReference>
<organism evidence="10 11">
    <name type="scientific">Bacillus selenitireducens (strain ATCC 700615 / DSM 15326 / MLS10)</name>
    <dbReference type="NCBI Taxonomy" id="439292"/>
    <lineage>
        <taxon>Bacteria</taxon>
        <taxon>Bacillati</taxon>
        <taxon>Bacillota</taxon>
        <taxon>Bacilli</taxon>
        <taxon>Bacillales</taxon>
        <taxon>Bacillaceae</taxon>
        <taxon>Salisediminibacterium</taxon>
    </lineage>
</organism>
<name>D6Y0E7_BACIE</name>
<keyword evidence="8" id="KW-0175">Coiled coil</keyword>
<dbReference type="InterPro" id="IPR005467">
    <property type="entry name" value="His_kinase_dom"/>
</dbReference>
<dbReference type="GO" id="GO:0005524">
    <property type="term" value="F:ATP binding"/>
    <property type="evidence" value="ECO:0007669"/>
    <property type="project" value="UniProtKB-UniRule"/>
</dbReference>
<comment type="catalytic activity">
    <reaction evidence="1 7">
        <text>ATP + protein L-histidine = ADP + protein N-phospho-L-histidine.</text>
        <dbReference type="EC" id="2.7.13.3"/>
    </reaction>
</comment>
<gene>
    <name evidence="10" type="ordered locus">Bsel_1018</name>
</gene>
<dbReference type="EC" id="3.1.3.-" evidence="7"/>
<evidence type="ECO:0000256" key="4">
    <source>
        <dbReference type="ARBA" id="ARBA00022777"/>
    </source>
</evidence>
<comment type="function">
    <text evidence="7">Member of the two-component regulatory system DegS/DegU, which plays an important role in the transition growth phase.</text>
</comment>
<keyword evidence="2 7" id="KW-0808">Transferase</keyword>
<dbReference type="SUPFAM" id="SSF55874">
    <property type="entry name" value="ATPase domain of HSP90 chaperone/DNA topoisomerase II/histidine kinase"/>
    <property type="match status" value="1"/>
</dbReference>
<dbReference type="Pfam" id="PF05384">
    <property type="entry name" value="DegS"/>
    <property type="match status" value="1"/>
</dbReference>
<dbReference type="RefSeq" id="WP_013171963.1">
    <property type="nucleotide sequence ID" value="NC_014219.1"/>
</dbReference>
<dbReference type="PIRSF" id="PIRSF003169">
    <property type="entry name" value="STHK_DegS"/>
    <property type="match status" value="1"/>
</dbReference>
<dbReference type="Pfam" id="PF07730">
    <property type="entry name" value="HisKA_3"/>
    <property type="match status" value="1"/>
</dbReference>
<evidence type="ECO:0000313" key="10">
    <source>
        <dbReference type="EMBL" id="ADH98538.1"/>
    </source>
</evidence>
<keyword evidence="11" id="KW-1185">Reference proteome</keyword>
<dbReference type="Pfam" id="PF02518">
    <property type="entry name" value="HATPase_c"/>
    <property type="match status" value="1"/>
</dbReference>
<dbReference type="GO" id="GO:0000155">
    <property type="term" value="F:phosphorelay sensor kinase activity"/>
    <property type="evidence" value="ECO:0007669"/>
    <property type="project" value="UniProtKB-UniRule"/>
</dbReference>
<keyword evidence="6 7" id="KW-0902">Two-component regulatory system</keyword>
<dbReference type="PANTHER" id="PTHR24421:SF55">
    <property type="entry name" value="SENSOR HISTIDINE KINASE YDFH"/>
    <property type="match status" value="1"/>
</dbReference>
<keyword evidence="5 7" id="KW-0067">ATP-binding</keyword>
<comment type="subcellular location">
    <subcellularLocation>
        <location evidence="7">Cytoplasm</location>
    </subcellularLocation>
</comment>